<dbReference type="GO" id="GO:0003723">
    <property type="term" value="F:RNA binding"/>
    <property type="evidence" value="ECO:0007669"/>
    <property type="project" value="InterPro"/>
</dbReference>
<evidence type="ECO:0000256" key="1">
    <source>
        <dbReference type="ARBA" id="ARBA00006643"/>
    </source>
</evidence>
<dbReference type="InterPro" id="IPR011990">
    <property type="entry name" value="TPR-like_helical_dom_sf"/>
</dbReference>
<dbReference type="FunFam" id="1.25.40.10:FF:000073">
    <property type="entry name" value="Pentatricopeptide repeat-containing protein chloroplastic"/>
    <property type="match status" value="1"/>
</dbReference>
<dbReference type="PROSITE" id="PS51375">
    <property type="entry name" value="PPR"/>
    <property type="match status" value="5"/>
</dbReference>
<evidence type="ECO:0000313" key="5">
    <source>
        <dbReference type="RefSeq" id="XP_021284736.1"/>
    </source>
</evidence>
<proteinExistence type="inferred from homology"/>
<dbReference type="Pfam" id="PF13041">
    <property type="entry name" value="PPR_2"/>
    <property type="match status" value="2"/>
</dbReference>
<name>A0A6J1AD43_9ROSI</name>
<gene>
    <name evidence="5" type="primary">LOC110416919</name>
</gene>
<keyword evidence="4" id="KW-1185">Reference proteome</keyword>
<dbReference type="InterPro" id="IPR046848">
    <property type="entry name" value="E_motif"/>
</dbReference>
<dbReference type="GeneID" id="110416919"/>
<dbReference type="NCBIfam" id="TIGR00756">
    <property type="entry name" value="PPR"/>
    <property type="match status" value="4"/>
</dbReference>
<dbReference type="AlphaFoldDB" id="A0A6J1AD43"/>
<feature type="repeat" description="PPR" evidence="3">
    <location>
        <begin position="211"/>
        <end position="245"/>
    </location>
</feature>
<dbReference type="RefSeq" id="XP_021284736.1">
    <property type="nucleotide sequence ID" value="XM_021429061.1"/>
</dbReference>
<dbReference type="Gene3D" id="1.25.40.10">
    <property type="entry name" value="Tetratricopeptide repeat domain"/>
    <property type="match status" value="5"/>
</dbReference>
<organism evidence="4 5">
    <name type="scientific">Herrania umbratica</name>
    <dbReference type="NCBI Taxonomy" id="108875"/>
    <lineage>
        <taxon>Eukaryota</taxon>
        <taxon>Viridiplantae</taxon>
        <taxon>Streptophyta</taxon>
        <taxon>Embryophyta</taxon>
        <taxon>Tracheophyta</taxon>
        <taxon>Spermatophyta</taxon>
        <taxon>Magnoliopsida</taxon>
        <taxon>eudicotyledons</taxon>
        <taxon>Gunneridae</taxon>
        <taxon>Pentapetalae</taxon>
        <taxon>rosids</taxon>
        <taxon>malvids</taxon>
        <taxon>Malvales</taxon>
        <taxon>Malvaceae</taxon>
        <taxon>Byttnerioideae</taxon>
        <taxon>Herrania</taxon>
    </lineage>
</organism>
<dbReference type="Proteomes" id="UP000504621">
    <property type="component" value="Unplaced"/>
</dbReference>
<dbReference type="FunFam" id="1.25.40.10:FF:000442">
    <property type="entry name" value="Pentatricopeptide repeat-containing protein At3g49710"/>
    <property type="match status" value="1"/>
</dbReference>
<feature type="repeat" description="PPR" evidence="3">
    <location>
        <begin position="81"/>
        <end position="111"/>
    </location>
</feature>
<dbReference type="GO" id="GO:0009451">
    <property type="term" value="P:RNA modification"/>
    <property type="evidence" value="ECO:0007669"/>
    <property type="project" value="InterPro"/>
</dbReference>
<dbReference type="InterPro" id="IPR046960">
    <property type="entry name" value="PPR_At4g14850-like_plant"/>
</dbReference>
<dbReference type="OrthoDB" id="1855397at2759"/>
<dbReference type="Pfam" id="PF20431">
    <property type="entry name" value="E_motif"/>
    <property type="match status" value="1"/>
</dbReference>
<dbReference type="Pfam" id="PF01535">
    <property type="entry name" value="PPR"/>
    <property type="match status" value="6"/>
</dbReference>
<sequence length="645" mass="72466">MRPFLKPIYGSQKFSLSHYTNLINHCLSLKSIKFAQTIHAQLIKFGFGRITFLGNCFVNLYFKVGSFNDASKVFDEINDKNIISWNILLNGLLKFGHFKKACLLFDQMPAKDVVSWNSMISGSGWLGFWGYGLQVFKEMQKFGVRPSKFTFSILTTFVSCASQGKEIHSNMITSGVGLSNLVIGNSLIDMYGKLGLVDYAFGVFFSMEEVDVVSWNSLISGCCNSGYEVMALKQFDQMRFAGYSPDEFTISNVISVCTNLRNLDKGRQIFALCVKVGFVLNSIVSSATIDLFSKCNILEDSVKLFEEVERWDSVLCSSMISSYARHGLQDDALLLFVLSLREDCRPTEFSVSIVLSCIAFISAEQGHQVHSLVIKSGFESESIVACSLVDMYAKIGLIDPAMQIFSEMHVKDIISWNTLITGLAHNGRAVETLEIYKELLREGPAPDRITLAGVLLACRYGAFVDIGMSIFSSMEENFGVIPCDEHYACIVELLCHAGKVKEACDILEAMPFHPSYLVWESIVLATATYANPNLTESMAAKMIELEPQSSLPYLVLNRAYEMRGRWEGMIRVRKAMKSRLKKIVGCSWIGIKNHVYMFQADQLHHDGGRDIYLILRLLTWDLEEKCCIHLQHGIEGTEWNKSETN</sequence>
<reference evidence="5" key="1">
    <citation type="submission" date="2025-08" db="UniProtKB">
        <authorList>
            <consortium name="RefSeq"/>
        </authorList>
    </citation>
    <scope>IDENTIFICATION</scope>
    <source>
        <tissue evidence="5">Leaf</tissue>
    </source>
</reference>
<evidence type="ECO:0000256" key="2">
    <source>
        <dbReference type="ARBA" id="ARBA00022737"/>
    </source>
</evidence>
<dbReference type="FunFam" id="1.25.40.10:FF:001093">
    <property type="entry name" value="Pentatricopeptide repeat-containing protein At2g34400"/>
    <property type="match status" value="1"/>
</dbReference>
<comment type="similarity">
    <text evidence="1">Belongs to the PPR family. PCMP-H subfamily.</text>
</comment>
<evidence type="ECO:0000313" key="4">
    <source>
        <dbReference type="Proteomes" id="UP000504621"/>
    </source>
</evidence>
<dbReference type="PANTHER" id="PTHR47926">
    <property type="entry name" value="PENTATRICOPEPTIDE REPEAT-CONTAINING PROTEIN"/>
    <property type="match status" value="1"/>
</dbReference>
<dbReference type="InterPro" id="IPR002885">
    <property type="entry name" value="PPR_rpt"/>
</dbReference>
<evidence type="ECO:0000256" key="3">
    <source>
        <dbReference type="PROSITE-ProRule" id="PRU00708"/>
    </source>
</evidence>
<keyword evidence="2" id="KW-0677">Repeat</keyword>
<feature type="repeat" description="PPR" evidence="3">
    <location>
        <begin position="312"/>
        <end position="346"/>
    </location>
</feature>
<feature type="repeat" description="PPR" evidence="3">
    <location>
        <begin position="112"/>
        <end position="146"/>
    </location>
</feature>
<protein>
    <submittedName>
        <fullName evidence="5">Pentatricopeptide repeat-containing protein At1g43980, mitochondrial</fullName>
    </submittedName>
</protein>
<dbReference type="PANTHER" id="PTHR47926:SF479">
    <property type="entry name" value="PENTACOTRIPEPTIDE-REPEAT REGION OF PRORP DOMAIN-CONTAINING PROTEIN"/>
    <property type="match status" value="1"/>
</dbReference>
<feature type="repeat" description="PPR" evidence="3">
    <location>
        <begin position="412"/>
        <end position="446"/>
    </location>
</feature>
<accession>A0A6J1AD43</accession>